<evidence type="ECO:0000313" key="3">
    <source>
        <dbReference type="Proteomes" id="UP000008631"/>
    </source>
</evidence>
<keyword evidence="1" id="KW-1133">Transmembrane helix</keyword>
<dbReference type="STRING" id="575540.Isop_3029"/>
<dbReference type="InParanoid" id="E8R2U7"/>
<accession>E8R2U7</accession>
<evidence type="ECO:0000256" key="1">
    <source>
        <dbReference type="SAM" id="Phobius"/>
    </source>
</evidence>
<reference key="1">
    <citation type="submission" date="2010-11" db="EMBL/GenBank/DDBJ databases">
        <title>The complete sequence of chromosome of Isophaera pallida ATCC 43644.</title>
        <authorList>
            <consortium name="US DOE Joint Genome Institute (JGI-PGF)"/>
            <person name="Lucas S."/>
            <person name="Copeland A."/>
            <person name="Lapidus A."/>
            <person name="Bruce D."/>
            <person name="Goodwin L."/>
            <person name="Pitluck S."/>
            <person name="Kyrpides N."/>
            <person name="Mavromatis K."/>
            <person name="Pagani I."/>
            <person name="Ivanova N."/>
            <person name="Saunders E."/>
            <person name="Brettin T."/>
            <person name="Detter J.C."/>
            <person name="Han C."/>
            <person name="Tapia R."/>
            <person name="Land M."/>
            <person name="Hauser L."/>
            <person name="Markowitz V."/>
            <person name="Cheng J.-F."/>
            <person name="Hugenholtz P."/>
            <person name="Woyke T."/>
            <person name="Wu D."/>
            <person name="Eisen J.A."/>
        </authorList>
    </citation>
    <scope>NUCLEOTIDE SEQUENCE</scope>
    <source>
        <strain>ATCC 43644</strain>
    </source>
</reference>
<proteinExistence type="predicted"/>
<dbReference type="Proteomes" id="UP000008631">
    <property type="component" value="Chromosome"/>
</dbReference>
<keyword evidence="1" id="KW-0812">Transmembrane</keyword>
<evidence type="ECO:0000313" key="2">
    <source>
        <dbReference type="EMBL" id="ADV63594.1"/>
    </source>
</evidence>
<dbReference type="HOGENOM" id="CLU_841385_0_0_0"/>
<keyword evidence="3" id="KW-1185">Reference proteome</keyword>
<dbReference type="EMBL" id="CP002353">
    <property type="protein sequence ID" value="ADV63594.1"/>
    <property type="molecule type" value="Genomic_DNA"/>
</dbReference>
<sequence length="330" mass="36945">MILILTLACLPQVNQAESDPAGRLRDEMPAALKQLESVLSQAQAEARLVERQGEFQSEYQVRLWIDGPRQRCDLVWAKEFAGHPQGYEQMFVQNEANGFELARDPDSKSKPMIRSLGPPGEEYESGVGYYARRHLHAPIGLDRPLTTLMEEPSFRFEAVTALEREGRRLIRAEFRITPTRPLPIFIQPVWTAKSVKGWVIFDPEARWAIQEMEVTAEMTDGLTMTRLNRVEYAPIEGDPAQAVPLPRKVVQTWNTTDRQPATITLEFDTIRLEPTPADQFTLAAFGLGDLATPGGAGGNEWLWVVAALALVGIVAILVVTRSRRRNTATA</sequence>
<gene>
    <name evidence="2" type="ordered locus">Isop_3029</name>
</gene>
<name>E8R2U7_ISOPI</name>
<reference evidence="2 3" key="2">
    <citation type="journal article" date="2011" name="Stand. Genomic Sci.">
        <title>Complete genome sequence of Isosphaera pallida type strain (IS1B).</title>
        <authorList>
            <consortium name="US DOE Joint Genome Institute (JGI-PGF)"/>
            <person name="Goker M."/>
            <person name="Cleland D."/>
            <person name="Saunders E."/>
            <person name="Lapidus A."/>
            <person name="Nolan M."/>
            <person name="Lucas S."/>
            <person name="Hammon N."/>
            <person name="Deshpande S."/>
            <person name="Cheng J.F."/>
            <person name="Tapia R."/>
            <person name="Han C."/>
            <person name="Goodwin L."/>
            <person name="Pitluck S."/>
            <person name="Liolios K."/>
            <person name="Pagani I."/>
            <person name="Ivanova N."/>
            <person name="Mavromatis K."/>
            <person name="Pati A."/>
            <person name="Chen A."/>
            <person name="Palaniappan K."/>
            <person name="Land M."/>
            <person name="Hauser L."/>
            <person name="Chang Y.J."/>
            <person name="Jeffries C.D."/>
            <person name="Detter J.C."/>
            <person name="Beck B."/>
            <person name="Woyke T."/>
            <person name="Bristow J."/>
            <person name="Eisen J.A."/>
            <person name="Markowitz V."/>
            <person name="Hugenholtz P."/>
            <person name="Kyrpides N.C."/>
            <person name="Klenk H.P."/>
        </authorList>
    </citation>
    <scope>NUCLEOTIDE SEQUENCE [LARGE SCALE GENOMIC DNA]</scope>
    <source>
        <strain evidence="3">ATCC 43644 / DSM 9630 / IS1B</strain>
    </source>
</reference>
<dbReference type="RefSeq" id="WP_013565882.1">
    <property type="nucleotide sequence ID" value="NC_014962.1"/>
</dbReference>
<protein>
    <submittedName>
        <fullName evidence="2">Uncharacterized protein</fullName>
    </submittedName>
</protein>
<keyword evidence="1" id="KW-0472">Membrane</keyword>
<feature type="transmembrane region" description="Helical" evidence="1">
    <location>
        <begin position="301"/>
        <end position="320"/>
    </location>
</feature>
<dbReference type="KEGG" id="ipa:Isop_3029"/>
<organism evidence="2 3">
    <name type="scientific">Isosphaera pallida (strain ATCC 43644 / DSM 9630 / IS1B)</name>
    <dbReference type="NCBI Taxonomy" id="575540"/>
    <lineage>
        <taxon>Bacteria</taxon>
        <taxon>Pseudomonadati</taxon>
        <taxon>Planctomycetota</taxon>
        <taxon>Planctomycetia</taxon>
        <taxon>Isosphaerales</taxon>
        <taxon>Isosphaeraceae</taxon>
        <taxon>Isosphaera</taxon>
    </lineage>
</organism>
<dbReference type="AlphaFoldDB" id="E8R2U7"/>